<protein>
    <recommendedName>
        <fullName evidence="4">BTB domain-containing protein</fullName>
    </recommendedName>
</protein>
<dbReference type="Gene3D" id="3.30.710.10">
    <property type="entry name" value="Potassium Channel Kv1.1, Chain A"/>
    <property type="match status" value="1"/>
</dbReference>
<gene>
    <name evidence="2" type="ORF">BU16DRAFT_616223</name>
</gene>
<accession>A0A6A6QZA1</accession>
<dbReference type="EMBL" id="MU004186">
    <property type="protein sequence ID" value="KAF2497606.1"/>
    <property type="molecule type" value="Genomic_DNA"/>
</dbReference>
<organism evidence="2 3">
    <name type="scientific">Lophium mytilinum</name>
    <dbReference type="NCBI Taxonomy" id="390894"/>
    <lineage>
        <taxon>Eukaryota</taxon>
        <taxon>Fungi</taxon>
        <taxon>Dikarya</taxon>
        <taxon>Ascomycota</taxon>
        <taxon>Pezizomycotina</taxon>
        <taxon>Dothideomycetes</taxon>
        <taxon>Pleosporomycetidae</taxon>
        <taxon>Mytilinidiales</taxon>
        <taxon>Mytilinidiaceae</taxon>
        <taxon>Lophium</taxon>
    </lineage>
</organism>
<dbReference type="SUPFAM" id="SSF54695">
    <property type="entry name" value="POZ domain"/>
    <property type="match status" value="1"/>
</dbReference>
<reference evidence="2" key="1">
    <citation type="journal article" date="2020" name="Stud. Mycol.">
        <title>101 Dothideomycetes genomes: a test case for predicting lifestyles and emergence of pathogens.</title>
        <authorList>
            <person name="Haridas S."/>
            <person name="Albert R."/>
            <person name="Binder M."/>
            <person name="Bloem J."/>
            <person name="Labutti K."/>
            <person name="Salamov A."/>
            <person name="Andreopoulos B."/>
            <person name="Baker S."/>
            <person name="Barry K."/>
            <person name="Bills G."/>
            <person name="Bluhm B."/>
            <person name="Cannon C."/>
            <person name="Castanera R."/>
            <person name="Culley D."/>
            <person name="Daum C."/>
            <person name="Ezra D."/>
            <person name="Gonzalez J."/>
            <person name="Henrissat B."/>
            <person name="Kuo A."/>
            <person name="Liang C."/>
            <person name="Lipzen A."/>
            <person name="Lutzoni F."/>
            <person name="Magnuson J."/>
            <person name="Mondo S."/>
            <person name="Nolan M."/>
            <person name="Ohm R."/>
            <person name="Pangilinan J."/>
            <person name="Park H.-J."/>
            <person name="Ramirez L."/>
            <person name="Alfaro M."/>
            <person name="Sun H."/>
            <person name="Tritt A."/>
            <person name="Yoshinaga Y."/>
            <person name="Zwiers L.-H."/>
            <person name="Turgeon B."/>
            <person name="Goodwin S."/>
            <person name="Spatafora J."/>
            <person name="Crous P."/>
            <person name="Grigoriev I."/>
        </authorList>
    </citation>
    <scope>NUCLEOTIDE SEQUENCE</scope>
    <source>
        <strain evidence="2">CBS 269.34</strain>
    </source>
</reference>
<evidence type="ECO:0000313" key="3">
    <source>
        <dbReference type="Proteomes" id="UP000799750"/>
    </source>
</evidence>
<dbReference type="Proteomes" id="UP000799750">
    <property type="component" value="Unassembled WGS sequence"/>
</dbReference>
<name>A0A6A6QZA1_9PEZI</name>
<evidence type="ECO:0000256" key="1">
    <source>
        <dbReference type="SAM" id="MobiDB-lite"/>
    </source>
</evidence>
<evidence type="ECO:0000313" key="2">
    <source>
        <dbReference type="EMBL" id="KAF2497606.1"/>
    </source>
</evidence>
<dbReference type="InterPro" id="IPR011333">
    <property type="entry name" value="SKP1/BTB/POZ_sf"/>
</dbReference>
<feature type="region of interest" description="Disordered" evidence="1">
    <location>
        <begin position="1"/>
        <end position="32"/>
    </location>
</feature>
<evidence type="ECO:0008006" key="4">
    <source>
        <dbReference type="Google" id="ProtNLM"/>
    </source>
</evidence>
<proteinExistence type="predicted"/>
<dbReference type="AlphaFoldDB" id="A0A6A6QZA1"/>
<keyword evidence="3" id="KW-1185">Reference proteome</keyword>
<sequence>MESSSPTPSGPSTESDARTMSDNPSSPRLHRTVSLDDSSDIALVIGEECSDEPVRVEVLKGALRLSSSVWKTMFEPGRWVESSKAEVAFPDDDPEAMLMILRIVHLRFRELPEGKLSLAKLLSLAVVCDKYATVGIVRPWLHVWVDIPKKVTSEPDWLFVAWVFGYTRIFQDVANKLVTYLDTDSDTYNSLMLDPKPPGIVENILQARIQVIQRILDICYTTLDKSAGARHKCCQHSSPLCSAAIVGAVVQGYYNFGLLPHRLNANTTTMSIYDLTAKLKNFDLLTHKELEYGGYLSHLQCPASYINILYTAQEIGKKAPKVVEDKHLRHMEAQTKA</sequence>
<feature type="compositionally biased region" description="Low complexity" evidence="1">
    <location>
        <begin position="1"/>
        <end position="14"/>
    </location>
</feature>
<dbReference type="OrthoDB" id="5275938at2759"/>